<dbReference type="Gene3D" id="6.10.250.1310">
    <property type="match status" value="1"/>
</dbReference>
<dbReference type="EMBL" id="KZ305030">
    <property type="protein sequence ID" value="PIA49130.1"/>
    <property type="molecule type" value="Genomic_DNA"/>
</dbReference>
<dbReference type="FunCoup" id="A0A2G5E049">
    <property type="interactions" value="826"/>
</dbReference>
<gene>
    <name evidence="5" type="ORF">AQUCO_01300175v1</name>
</gene>
<evidence type="ECO:0000313" key="5">
    <source>
        <dbReference type="EMBL" id="PIA49130.1"/>
    </source>
</evidence>
<dbReference type="PROSITE" id="PS51194">
    <property type="entry name" value="HELICASE_CTER"/>
    <property type="match status" value="1"/>
</dbReference>
<sequence length="2287" mass="254256">MTIVTRSRCKLKDDDKDLKRTHISGKGSTASGSTNLDASGLRRSARETLVKKQRASCPVNLPTSVPVEKCTPPTPPAKRKSERLEKQRMLNPLTTSERGENQCPSSSSSSRKSEKSPNLLDNKSKRKRDNGNRLEVKKDCIVLGKRRLDANSYRKSFLKPQPKKTQESEPNKKLKEHEETSQGDAIHVGACSFKEVEEVAEGIVRNGVEVEEIHAREVADIAAERPLEKSSSTGEIELSHSSRKRIKVSEEYHGSNIRDSSPVSRCHDDILQSSPGVSATEELPNTGKEFSYNSAELCENLEEYNETEVADITAERPSEKSSSTGEIELSPSSRKHIKLSEEFHGSHIRDSSPVSRFCDDILQSSPGVSATEELLSTEKEFSCNSAELCENLEEYNETFREDTDHMRANSFEEVEDVTEGIVKNIKKVQEKDIGEAADIAHEGPCDGLKNPDVGKSNIIEDVELSHSSSEHIKHLDGFHKSDNGDSSLASKCSDNSSQTSPAVSGKEAIVDAEIASSFYMVETSQGVDGHLEASSFKEVENIAEGIVSNREEVGGKDTEEGADQTVDSINYGLRNLEAGTSKDIGELSHSNGLNVISYEFDGSTNRVSSPMSKCNEGALQLSLGPSANEALRDAEKVNLDCSARDKLQNVSTRSTLWGRSISGDCCVEKVHTLNTSKRKMISEEVDSDAPKTVASEELGSSADPITSPPSESMKANFLERCDMCSKRQRFEDKSQNTKMCSCKYGDNNDFPEESIAEYPNLPPFIATGGDMNGDASLKADCGDTISKVNEGIAHTSACERMPGTPNFVEYLVPVRLSNVQLEQYCATLLSNSFSLCSCSKNDPVGALRDILISVRKCCDHPYLVDQSLPILLTKDLPEVKYLEVGINASGKLQTLEKILSEIKTRGLRALILFQSIGGSGRNCIGDILDDFLRQRFGPDSYERVDSGLVKSKKQAALSMFNDKERMRFVFLLENRACLPSIKLSSVDMVILFDSDWNPLNDFRALQKITIESQLEQIKVFRLYSSCTVEEKVLSLAKQDTILDSNIQNISCSISHSLLLWGAYFLFHKLDEFHNGCPPSIVSNISSEQFFLNDVVQELLSQLPGDGNIETKNCRYVLKAQQSGASYSKDIILIGEKEIQLTDEELPHVLWANVLNGRHPQWKYASEPSQRNRRKVQILDDLQKKTQETAEAVKKRKKVVSNTIDQNTLKSCLDDKRKAVSLGEEGASCTPAANGSHNLSTSIASANCVNHPVLDQPETHTVESEERMNLRDSQKNLLLSLKPAISRLAEILQLPDDVKNIAGKFLEYMMNNHQVSRDPVTIFEAFQISLCWSAASLFKYKIDHNESLSLIKQHLKFQCSHEETEYVYEKMRDLKKKFARQAKSVNLISAENSSLKDREERNLHMKTSQASYFAEQELEDGEIREIPKTPTSSIQLDSSKQKMVADPENGCGLSKIEFLKTCQEVEETHRQRMKKLHQKQMEEFQNFNKKREKEKEVLESKHKVESAIIRSVHSNFSVKLEKLKMLDQYFARKKEELNNYMKEQQKKLADMQRTASKEEKRMKDHWLEEAKAGRSVLRYAMLPLSDYRLREESIEKLDQVVVSQENLGSGFRVEQGKVGQEKGTMASTILLGKQDTSRVVSVLPGEPVELCDTVPDKVVEVVAMGPVHPTMQIREMGLEVNTLVSESAADAGFKQQRKVCSSGSAPPSLEQTLIDPQLDQDYTARSQDSQSPSPQVPVNEHAQPSLQAAELQNVDVSACNMQYSELEIQTSGPGDYISSNRVNNGTPSLPLAVQSQQSPSVTTVSTEQSQPNAPACIHQTSGPGNVVSSNQVNNDSLPLPLAVQLQQSASATTVSTEPNQPNAAAIQSNQERCNELLQLFEAQIRAPLENQHVNIYHSGQLPRNPFSRHVASQHSQLVVPASSIDQEQRNERQASFQQFEPVEDQDELFNHHDSLPENQFRNTASQLNQVPAEPPAIEQRELLNYSVSHPNAQSPLHMPIGIGGSGSNLSNPRTMNIVPELSSPPPHNAPVSFQISRQVCLDPLQNELGRIRKQEEQTIKMYENEKMRLNYECEKELEEVRRKYDTMIQNTEGEFTQRKKELETNYNIVKVNRRLAVTFRLQHDAMMLEASRLQQGVPLGSMQQVCRLSSTQATQRPSPSPGPPSAPPVAPPVQMLLQPSAFFSRSSIASHLSQVLSSPVNLQIPATSSTHPHLIPQLSSHMAEPFSSARQTENMSCSRGRPTPNPLQDIGQTIDPWDTLKPSMAGCLRGPAARQGIVPDSVCLSDDD</sequence>
<feature type="coiled-coil region" evidence="2">
    <location>
        <begin position="2044"/>
        <end position="2078"/>
    </location>
</feature>
<dbReference type="InterPro" id="IPR049730">
    <property type="entry name" value="SNF2/RAD54-like_C"/>
</dbReference>
<evidence type="ECO:0000259" key="4">
    <source>
        <dbReference type="PROSITE" id="PS51194"/>
    </source>
</evidence>
<proteinExistence type="predicted"/>
<feature type="region of interest" description="Disordered" evidence="3">
    <location>
        <begin position="1721"/>
        <end position="1742"/>
    </location>
</feature>
<reference evidence="5 6" key="1">
    <citation type="submission" date="2017-09" db="EMBL/GenBank/DDBJ databases">
        <title>WGS assembly of Aquilegia coerulea Goldsmith.</title>
        <authorList>
            <person name="Hodges S."/>
            <person name="Kramer E."/>
            <person name="Nordborg M."/>
            <person name="Tomkins J."/>
            <person name="Borevitz J."/>
            <person name="Derieg N."/>
            <person name="Yan J."/>
            <person name="Mihaltcheva S."/>
            <person name="Hayes R.D."/>
            <person name="Rokhsar D."/>
        </authorList>
    </citation>
    <scope>NUCLEOTIDE SEQUENCE [LARGE SCALE GENOMIC DNA]</scope>
    <source>
        <strain evidence="6">cv. Goldsmith</strain>
    </source>
</reference>
<dbReference type="Pfam" id="PF25029">
    <property type="entry name" value="MOM1"/>
    <property type="match status" value="1"/>
</dbReference>
<name>A0A2G5E049_AQUCA</name>
<keyword evidence="6" id="KW-1185">Reference proteome</keyword>
<dbReference type="STRING" id="218851.A0A2G5E049"/>
<feature type="region of interest" description="Disordered" evidence="3">
    <location>
        <begin position="682"/>
        <end position="712"/>
    </location>
</feature>
<feature type="region of interest" description="Disordered" evidence="3">
    <location>
        <begin position="475"/>
        <end position="505"/>
    </location>
</feature>
<dbReference type="PANTHER" id="PTHR35116">
    <property type="entry name" value="HELICASE PROTEIN MOM1"/>
    <property type="match status" value="1"/>
</dbReference>
<feature type="compositionally biased region" description="Basic and acidic residues" evidence="3">
    <location>
        <begin position="164"/>
        <end position="180"/>
    </location>
</feature>
<keyword evidence="1" id="KW-0378">Hydrolase</keyword>
<protein>
    <recommendedName>
        <fullName evidence="4">Helicase C-terminal domain-containing protein</fullName>
    </recommendedName>
</protein>
<dbReference type="GO" id="GO:0016787">
    <property type="term" value="F:hydrolase activity"/>
    <property type="evidence" value="ECO:0007669"/>
    <property type="project" value="UniProtKB-KW"/>
</dbReference>
<dbReference type="InterPro" id="IPR027417">
    <property type="entry name" value="P-loop_NTPase"/>
</dbReference>
<keyword evidence="2" id="KW-0175">Coiled coil</keyword>
<feature type="coiled-coil region" evidence="2">
    <location>
        <begin position="1533"/>
        <end position="1560"/>
    </location>
</feature>
<feature type="compositionally biased region" description="Basic and acidic residues" evidence="3">
    <location>
        <begin position="10"/>
        <end position="20"/>
    </location>
</feature>
<dbReference type="InParanoid" id="A0A2G5E049"/>
<feature type="compositionally biased region" description="Pro residues" evidence="3">
    <location>
        <begin position="2157"/>
        <end position="2170"/>
    </location>
</feature>
<evidence type="ECO:0000256" key="1">
    <source>
        <dbReference type="ARBA" id="ARBA00022801"/>
    </source>
</evidence>
<dbReference type="InterPro" id="IPR001650">
    <property type="entry name" value="Helicase_C-like"/>
</dbReference>
<feature type="region of interest" description="Disordered" evidence="3">
    <location>
        <begin position="2145"/>
        <end position="2171"/>
    </location>
</feature>
<dbReference type="InterPro" id="IPR056882">
    <property type="entry name" value="MOM1_dom"/>
</dbReference>
<feature type="region of interest" description="Disordered" evidence="3">
    <location>
        <begin position="1"/>
        <end position="132"/>
    </location>
</feature>
<dbReference type="PANTHER" id="PTHR35116:SF2">
    <property type="entry name" value="ATP-DEPENDENT HELICASE FAMILY PROTEIN-RELATED"/>
    <property type="match status" value="1"/>
</dbReference>
<dbReference type="SUPFAM" id="SSF52540">
    <property type="entry name" value="P-loop containing nucleoside triphosphate hydrolases"/>
    <property type="match status" value="1"/>
</dbReference>
<dbReference type="Proteomes" id="UP000230069">
    <property type="component" value="Unassembled WGS sequence"/>
</dbReference>
<feature type="domain" description="Helicase C-terminal" evidence="4">
    <location>
        <begin position="894"/>
        <end position="1057"/>
    </location>
</feature>
<evidence type="ECO:0000313" key="6">
    <source>
        <dbReference type="Proteomes" id="UP000230069"/>
    </source>
</evidence>
<feature type="compositionally biased region" description="Polar residues" evidence="3">
    <location>
        <begin position="26"/>
        <end position="37"/>
    </location>
</feature>
<accession>A0A2G5E049</accession>
<feature type="compositionally biased region" description="Polar residues" evidence="3">
    <location>
        <begin position="2145"/>
        <end position="2155"/>
    </location>
</feature>
<feature type="region of interest" description="Disordered" evidence="3">
    <location>
        <begin position="153"/>
        <end position="183"/>
    </location>
</feature>
<evidence type="ECO:0000256" key="3">
    <source>
        <dbReference type="SAM" id="MobiDB-lite"/>
    </source>
</evidence>
<dbReference type="GO" id="GO:0031507">
    <property type="term" value="P:heterochromatin formation"/>
    <property type="evidence" value="ECO:0007669"/>
    <property type="project" value="InterPro"/>
</dbReference>
<dbReference type="Gene3D" id="3.40.50.300">
    <property type="entry name" value="P-loop containing nucleotide triphosphate hydrolases"/>
    <property type="match status" value="1"/>
</dbReference>
<feature type="compositionally biased region" description="Polar residues" evidence="3">
    <location>
        <begin position="484"/>
        <end position="502"/>
    </location>
</feature>
<feature type="region of interest" description="Disordered" evidence="3">
    <location>
        <begin position="306"/>
        <end position="333"/>
    </location>
</feature>
<dbReference type="InterPro" id="IPR039322">
    <property type="entry name" value="MOM1"/>
</dbReference>
<dbReference type="OrthoDB" id="885191at2759"/>
<dbReference type="CDD" id="cd18793">
    <property type="entry name" value="SF2_C_SNF"/>
    <property type="match status" value="1"/>
</dbReference>
<evidence type="ECO:0000256" key="2">
    <source>
        <dbReference type="SAM" id="Coils"/>
    </source>
</evidence>
<feature type="compositionally biased region" description="Low complexity" evidence="3">
    <location>
        <begin position="1725"/>
        <end position="1737"/>
    </location>
</feature>
<organism evidence="5 6">
    <name type="scientific">Aquilegia coerulea</name>
    <name type="common">Rocky mountain columbine</name>
    <dbReference type="NCBI Taxonomy" id="218851"/>
    <lineage>
        <taxon>Eukaryota</taxon>
        <taxon>Viridiplantae</taxon>
        <taxon>Streptophyta</taxon>
        <taxon>Embryophyta</taxon>
        <taxon>Tracheophyta</taxon>
        <taxon>Spermatophyta</taxon>
        <taxon>Magnoliopsida</taxon>
        <taxon>Ranunculales</taxon>
        <taxon>Ranunculaceae</taxon>
        <taxon>Thalictroideae</taxon>
        <taxon>Aquilegia</taxon>
    </lineage>
</organism>